<evidence type="ECO:0000313" key="1">
    <source>
        <dbReference type="EMBL" id="OAX52922.1"/>
    </source>
</evidence>
<gene>
    <name evidence="1" type="ORF">AN277_0200720</name>
</gene>
<reference evidence="1" key="1">
    <citation type="submission" date="2016-06" db="EMBL/GenBank/DDBJ databases">
        <title>Identification of putative biosynthetic pathways for the production of bioactive secondary metabolites by the marine actinomycete Kocuria kristinae RUTW2-3.</title>
        <authorList>
            <person name="Waterworth S.C."/>
            <person name="Walmsley T.A."/>
            <person name="Matongo T."/>
            <person name="Davies-Coleman M.T."/>
            <person name="Dorrington R.A."/>
        </authorList>
    </citation>
    <scope>NUCLEOTIDE SEQUENCE [LARGE SCALE GENOMIC DNA]</scope>
    <source>
        <strain evidence="1">RUTW2-3</strain>
    </source>
</reference>
<dbReference type="STRING" id="37923.BK826_04035"/>
<organism evidence="1 2">
    <name type="scientific">Rothia kristinae</name>
    <dbReference type="NCBI Taxonomy" id="37923"/>
    <lineage>
        <taxon>Bacteria</taxon>
        <taxon>Bacillati</taxon>
        <taxon>Actinomycetota</taxon>
        <taxon>Actinomycetes</taxon>
        <taxon>Micrococcales</taxon>
        <taxon>Micrococcaceae</taxon>
        <taxon>Rothia</taxon>
    </lineage>
</organism>
<accession>A0A199NVH6</accession>
<protein>
    <recommendedName>
        <fullName evidence="3">Nucleotidyltransferase family protein</fullName>
    </recommendedName>
</protein>
<dbReference type="Pfam" id="PF14907">
    <property type="entry name" value="NTP_transf_5"/>
    <property type="match status" value="1"/>
</dbReference>
<keyword evidence="2" id="KW-1185">Reference proteome</keyword>
<evidence type="ECO:0000313" key="2">
    <source>
        <dbReference type="Proteomes" id="UP000053171"/>
    </source>
</evidence>
<evidence type="ECO:0008006" key="3">
    <source>
        <dbReference type="Google" id="ProtNLM"/>
    </source>
</evidence>
<dbReference type="Proteomes" id="UP000053171">
    <property type="component" value="Unassembled WGS sequence"/>
</dbReference>
<dbReference type="EMBL" id="LJBJ02000001">
    <property type="protein sequence ID" value="OAX52922.1"/>
    <property type="molecule type" value="Genomic_DNA"/>
</dbReference>
<name>A0A199NVH6_9MICC</name>
<comment type="caution">
    <text evidence="1">The sequence shown here is derived from an EMBL/GenBank/DDBJ whole genome shotgun (WGS) entry which is preliminary data.</text>
</comment>
<dbReference type="InterPro" id="IPR039498">
    <property type="entry name" value="NTP_transf_5"/>
</dbReference>
<sequence>MHGLELGDRIRLAHAALQATADGVGADVLHIKGYASMPGLYRVDRVSTDADVLVRPEHLQRFLGALREQGWEVVAHFDSGSAFQHAMTLRHPWWGPADIHRHFPGILRDPSAAFELLWSSHERIPIAHLPCAVPQVLDQILVLLIHAGRDGVRGRHDVHHLMRILSAEDVAILRSRAQVLQCTLALATALGELESFRGHRDYLLWKVISQGGSRLQEWEARFRAARSLGDRLRLLRSMVHVNRDHLAMRLGHDPSEQELRAEAARRRRRALRELGAAAARRVRGVSAVARGWIGRRR</sequence>
<proteinExistence type="predicted"/>
<dbReference type="AlphaFoldDB" id="A0A199NVH6"/>
<dbReference type="RefSeq" id="WP_055684346.1">
    <property type="nucleotide sequence ID" value="NZ_CP113782.1"/>
</dbReference>